<dbReference type="Pfam" id="PF07727">
    <property type="entry name" value="RVT_2"/>
    <property type="match status" value="1"/>
</dbReference>
<feature type="region of interest" description="Disordered" evidence="1">
    <location>
        <begin position="241"/>
        <end position="262"/>
    </location>
</feature>
<protein>
    <submittedName>
        <fullName evidence="3">RE1 protein</fullName>
    </submittedName>
</protein>
<dbReference type="OrthoDB" id="433199at2759"/>
<evidence type="ECO:0000313" key="3">
    <source>
        <dbReference type="EMBL" id="CAE7540631.1"/>
    </source>
</evidence>
<comment type="caution">
    <text evidence="3">The sequence shown here is derived from an EMBL/GenBank/DDBJ whole genome shotgun (WGS) entry which is preliminary data.</text>
</comment>
<dbReference type="Proteomes" id="UP000604046">
    <property type="component" value="Unassembled WGS sequence"/>
</dbReference>
<evidence type="ECO:0000256" key="1">
    <source>
        <dbReference type="SAM" id="MobiDB-lite"/>
    </source>
</evidence>
<feature type="region of interest" description="Disordered" evidence="1">
    <location>
        <begin position="291"/>
        <end position="314"/>
    </location>
</feature>
<evidence type="ECO:0000313" key="4">
    <source>
        <dbReference type="Proteomes" id="UP000604046"/>
    </source>
</evidence>
<reference evidence="3" key="1">
    <citation type="submission" date="2021-02" db="EMBL/GenBank/DDBJ databases">
        <authorList>
            <person name="Dougan E. K."/>
            <person name="Rhodes N."/>
            <person name="Thang M."/>
            <person name="Chan C."/>
        </authorList>
    </citation>
    <scope>NUCLEOTIDE SEQUENCE</scope>
</reference>
<name>A0A812TTW1_9DINO</name>
<sequence length="1165" mass="130115">MAQLQIPSEILHSLQHLANVNLGGLQDLDTLRQGMGMLAQELNVRTESLSKAVTAVADLSSMVRDGAMVLEGQVKDASDERQCLVAQMNRVWKNQEDFSARLLALEGAASRLEESSMQQQAALRELDLKLGGLNLAFDQAREAVQQLQDEDPASLESAVGTMRSQTALLSTTMTRLEALSHDVELANRRVAQQEAASKKDLEQLASVTDATVKLEARCEQIERALEERGQLMAPVPERTVRFQQTSKPPEVAKPTTSWQPLPGTEETQVQRFEMSPESLQQPAIDEWYTAEEEGEGPASWDFSSKPPGLFQPQSLPPPLPEVARRIGSGHAFEKVPAGQWKMLKDCPVLKLNSDEPWERGLVLRQWENETGAIAAVVASSFGAFFRRRMKEALDRYQQRQSSGVEEDVPSIPPEEREYETRLGVMLIKVLPASIRQPVMERTTSLEEPLSTLLLLESVIERFSPGGTSEMTSLLQYQRCLPTANSYKELLKILRKFDLARTRTTYLQLPGLPAHEVIKSLDGLTRTLERKNPALAMRLNLIRMTPEVMVPSETGVQRMLTTLVQEGRRLQAEDEISKSKPHYPTSSKKNRYTVMSYGEEQLANRVEQELIEASIAPAQAEVVGLEGFYGEKREAWKMSLEKEYAKMDGVLEEALPEELRSKLGLPPDAPLPKPIPSKVVCTLKPNIDGSSEKLEKSRLCACGNFEQGVDDNGEPWSSSNIPPEIVRCFTSLAASNVTWTLGSLDVEAAFLNAEITSGDPVIIMPPKVMKDLGMVRPRTLWIARRLIYGLRRGPTEWERERDHKVDHAKLEAQDGDRHGALHLKPLSLAAGLWKVTNSKGETLGAFCCYVDDGLVVGDAEIIRRVMAFVKSLWAVKGQGVLNKEGAGVEQGIQVDEDMVLLPKTELRFLGVEIEVDGANLALHQHKYIACELRKRGWLDLKGSDCLPTPKEGLLAPPLRDETFEQTKLRAQKEVDAHESVRLTRGIWRFLRATWDVRLMFRAKHEETPSQVVRMTADASFAPGGARSRTGYAIFMGDHLISWRSQRQALVAWSATEAELEATATVVQDGAKFQETLSELVGHKLELLLQNDNSGGLTLLTRQRFFTQDMRTRHFAVRCAYVRDQIAVLNIVLEHKGTDTLEADALTKVLSKEKLRQGRLGLRLLKK</sequence>
<gene>
    <name evidence="3" type="primary">RE1</name>
    <name evidence="3" type="ORF">SNAT2548_LOCUS30318</name>
</gene>
<evidence type="ECO:0000259" key="2">
    <source>
        <dbReference type="Pfam" id="PF07727"/>
    </source>
</evidence>
<feature type="domain" description="Reverse transcriptase Ty1/copia-type" evidence="2">
    <location>
        <begin position="672"/>
        <end position="869"/>
    </location>
</feature>
<accession>A0A812TTW1</accession>
<dbReference type="CDD" id="cd09272">
    <property type="entry name" value="RNase_HI_RT_Ty1"/>
    <property type="match status" value="1"/>
</dbReference>
<dbReference type="EMBL" id="CAJNDS010002601">
    <property type="protein sequence ID" value="CAE7540631.1"/>
    <property type="molecule type" value="Genomic_DNA"/>
</dbReference>
<keyword evidence="4" id="KW-1185">Reference proteome</keyword>
<dbReference type="InterPro" id="IPR013103">
    <property type="entry name" value="RVT_2"/>
</dbReference>
<dbReference type="AlphaFoldDB" id="A0A812TTW1"/>
<proteinExistence type="predicted"/>
<organism evidence="3 4">
    <name type="scientific">Symbiodinium natans</name>
    <dbReference type="NCBI Taxonomy" id="878477"/>
    <lineage>
        <taxon>Eukaryota</taxon>
        <taxon>Sar</taxon>
        <taxon>Alveolata</taxon>
        <taxon>Dinophyceae</taxon>
        <taxon>Suessiales</taxon>
        <taxon>Symbiodiniaceae</taxon>
        <taxon>Symbiodinium</taxon>
    </lineage>
</organism>